<dbReference type="VEuPathDB" id="TriTrypDB:BSAL_18750"/>
<dbReference type="Proteomes" id="UP000051952">
    <property type="component" value="Unassembled WGS sequence"/>
</dbReference>
<reference evidence="2" key="1">
    <citation type="submission" date="2015-09" db="EMBL/GenBank/DDBJ databases">
        <authorList>
            <consortium name="Pathogen Informatics"/>
        </authorList>
    </citation>
    <scope>NUCLEOTIDE SEQUENCE [LARGE SCALE GENOMIC DNA]</scope>
    <source>
        <strain evidence="2">Lake Konstanz</strain>
    </source>
</reference>
<accession>A0A0S4JCA5</accession>
<name>A0A0S4JCA5_BODSA</name>
<evidence type="ECO:0000313" key="1">
    <source>
        <dbReference type="EMBL" id="CUG89007.1"/>
    </source>
</evidence>
<dbReference type="AlphaFoldDB" id="A0A0S4JCA5"/>
<proteinExistence type="predicted"/>
<sequence>MRYVSHQQVQTSKQHCNWTTLLCIRSLFGNVTIPLRSPSSVNNAVLSLSPLHLAVFSCASNLWDNAPLIKYSDQLLRPTAEDTSIANFSLLTMHVDEGSDWCTLPPSTAPTPTSTTYTNPVATAFRSSTTSSVGASVVPRLQGIVGAFRLAARCQQASGASSQSNDEEASSGYVANDVSDNPLLLHFVPVAPSLAYAVGALIGNTHFLSVLWGWCPITWAL</sequence>
<evidence type="ECO:0000313" key="2">
    <source>
        <dbReference type="Proteomes" id="UP000051952"/>
    </source>
</evidence>
<protein>
    <submittedName>
        <fullName evidence="1">Uncharacterized protein</fullName>
    </submittedName>
</protein>
<gene>
    <name evidence="1" type="ORF">BSAL_18750</name>
</gene>
<dbReference type="EMBL" id="CYKH01001694">
    <property type="protein sequence ID" value="CUG89007.1"/>
    <property type="molecule type" value="Genomic_DNA"/>
</dbReference>
<keyword evidence="2" id="KW-1185">Reference proteome</keyword>
<organism evidence="1 2">
    <name type="scientific">Bodo saltans</name>
    <name type="common">Flagellated protozoan</name>
    <dbReference type="NCBI Taxonomy" id="75058"/>
    <lineage>
        <taxon>Eukaryota</taxon>
        <taxon>Discoba</taxon>
        <taxon>Euglenozoa</taxon>
        <taxon>Kinetoplastea</taxon>
        <taxon>Metakinetoplastina</taxon>
        <taxon>Eubodonida</taxon>
        <taxon>Bodonidae</taxon>
        <taxon>Bodo</taxon>
    </lineage>
</organism>